<evidence type="ECO:0000313" key="13">
    <source>
        <dbReference type="Proteomes" id="UP000294564"/>
    </source>
</evidence>
<gene>
    <name evidence="12" type="ORF">EV195_11338</name>
</gene>
<evidence type="ECO:0000256" key="5">
    <source>
        <dbReference type="ARBA" id="ARBA00022519"/>
    </source>
</evidence>
<dbReference type="GO" id="GO:0031992">
    <property type="term" value="F:energy transducer activity"/>
    <property type="evidence" value="ECO:0007669"/>
    <property type="project" value="TreeGrafter"/>
</dbReference>
<dbReference type="Gene3D" id="3.30.1150.10">
    <property type="match status" value="2"/>
</dbReference>
<evidence type="ECO:0000256" key="8">
    <source>
        <dbReference type="ARBA" id="ARBA00022989"/>
    </source>
</evidence>
<keyword evidence="6" id="KW-0812">Transmembrane</keyword>
<feature type="signal peptide" evidence="10">
    <location>
        <begin position="1"/>
        <end position="23"/>
    </location>
</feature>
<evidence type="ECO:0000313" key="12">
    <source>
        <dbReference type="EMBL" id="TCP22190.1"/>
    </source>
</evidence>
<keyword evidence="13" id="KW-1185">Reference proteome</keyword>
<evidence type="ECO:0000256" key="7">
    <source>
        <dbReference type="ARBA" id="ARBA00022927"/>
    </source>
</evidence>
<organism evidence="12 13">
    <name type="scientific">Tenacibaculum skagerrakense</name>
    <dbReference type="NCBI Taxonomy" id="186571"/>
    <lineage>
        <taxon>Bacteria</taxon>
        <taxon>Pseudomonadati</taxon>
        <taxon>Bacteroidota</taxon>
        <taxon>Flavobacteriia</taxon>
        <taxon>Flavobacteriales</taxon>
        <taxon>Flavobacteriaceae</taxon>
        <taxon>Tenacibaculum</taxon>
    </lineage>
</organism>
<proteinExistence type="inferred from homology"/>
<dbReference type="GO" id="GO:0055085">
    <property type="term" value="P:transmembrane transport"/>
    <property type="evidence" value="ECO:0007669"/>
    <property type="project" value="InterPro"/>
</dbReference>
<dbReference type="NCBIfam" id="TIGR01352">
    <property type="entry name" value="tonB_Cterm"/>
    <property type="match status" value="2"/>
</dbReference>
<dbReference type="PANTHER" id="PTHR33446">
    <property type="entry name" value="PROTEIN TONB-RELATED"/>
    <property type="match status" value="1"/>
</dbReference>
<dbReference type="Proteomes" id="UP000294564">
    <property type="component" value="Unassembled WGS sequence"/>
</dbReference>
<dbReference type="InterPro" id="IPR037682">
    <property type="entry name" value="TonB_C"/>
</dbReference>
<feature type="domain" description="TonB C-terminal" evidence="11">
    <location>
        <begin position="137"/>
        <end position="234"/>
    </location>
</feature>
<dbReference type="PROSITE" id="PS52015">
    <property type="entry name" value="TONB_CTD"/>
    <property type="match status" value="2"/>
</dbReference>
<keyword evidence="9" id="KW-0472">Membrane</keyword>
<evidence type="ECO:0000256" key="10">
    <source>
        <dbReference type="SAM" id="SignalP"/>
    </source>
</evidence>
<reference evidence="12 13" key="1">
    <citation type="submission" date="2019-03" db="EMBL/GenBank/DDBJ databases">
        <title>Genomic Encyclopedia of Type Strains, Phase IV (KMG-IV): sequencing the most valuable type-strain genomes for metagenomic binning, comparative biology and taxonomic classification.</title>
        <authorList>
            <person name="Goeker M."/>
        </authorList>
    </citation>
    <scope>NUCLEOTIDE SEQUENCE [LARGE SCALE GENOMIC DNA]</scope>
    <source>
        <strain evidence="12 13">DSM 14836</strain>
    </source>
</reference>
<evidence type="ECO:0000256" key="6">
    <source>
        <dbReference type="ARBA" id="ARBA00022692"/>
    </source>
</evidence>
<evidence type="ECO:0000256" key="4">
    <source>
        <dbReference type="ARBA" id="ARBA00022475"/>
    </source>
</evidence>
<evidence type="ECO:0000256" key="2">
    <source>
        <dbReference type="ARBA" id="ARBA00006555"/>
    </source>
</evidence>
<keyword evidence="3" id="KW-0813">Transport</keyword>
<sequence length="363" mass="40995">MNKKLRFSALLFLFLIANVNSQSSNTCSNSVDDPVLDLNSITKCSIEKKSEDSKVQKVTVQVTSRRRIVRKRDKATGLASDGYSHKLTSLKKKVDMVNSIVDVKKEEIPDILPFDYVDQIPLFKNCESVPIFEQNRCFKINLRNHIRKNLKYPVSAYDRGIQGKVYAHFSIARDGSIKDLKIVSPYKGDLLGKEAKRIINELPKFKPGEHNGSPVDVKYGLPITFKIPGRKPTNIKKVNTSKIEETIYSFSSLDKIPQFDSCKKSKDDSISCFNTSLIEHIQSYFAYPEEAKMKNIEGEVVVNFIIDKKGDVVDITAKGPENSEILELATIRFIEKLPNLKAGEIEGKSVNTSYSFPINFTLN</sequence>
<comment type="caution">
    <text evidence="12">The sequence shown here is derived from an EMBL/GenBank/DDBJ whole genome shotgun (WGS) entry which is preliminary data.</text>
</comment>
<evidence type="ECO:0000256" key="1">
    <source>
        <dbReference type="ARBA" id="ARBA00004383"/>
    </source>
</evidence>
<dbReference type="SUPFAM" id="SSF74653">
    <property type="entry name" value="TolA/TonB C-terminal domain"/>
    <property type="match status" value="2"/>
</dbReference>
<feature type="chain" id="PRO_5020369476" evidence="10">
    <location>
        <begin position="24"/>
        <end position="363"/>
    </location>
</feature>
<keyword evidence="8" id="KW-1133">Transmembrane helix</keyword>
<dbReference type="EMBL" id="SLXM01000013">
    <property type="protein sequence ID" value="TCP22190.1"/>
    <property type="molecule type" value="Genomic_DNA"/>
</dbReference>
<keyword evidence="4" id="KW-1003">Cell membrane</keyword>
<dbReference type="GO" id="GO:0015031">
    <property type="term" value="P:protein transport"/>
    <property type="evidence" value="ECO:0007669"/>
    <property type="project" value="UniProtKB-KW"/>
</dbReference>
<dbReference type="OrthoDB" id="1522859at2"/>
<evidence type="ECO:0000259" key="11">
    <source>
        <dbReference type="PROSITE" id="PS52015"/>
    </source>
</evidence>
<dbReference type="AlphaFoldDB" id="A0A4R2NKZ4"/>
<dbReference type="PANTHER" id="PTHR33446:SF2">
    <property type="entry name" value="PROTEIN TONB"/>
    <property type="match status" value="1"/>
</dbReference>
<keyword evidence="5" id="KW-0997">Cell inner membrane</keyword>
<comment type="similarity">
    <text evidence="2">Belongs to the TonB family.</text>
</comment>
<dbReference type="RefSeq" id="WP_132795957.1">
    <property type="nucleotide sequence ID" value="NZ_SLXM01000013.1"/>
</dbReference>
<feature type="domain" description="TonB C-terminal" evidence="11">
    <location>
        <begin position="272"/>
        <end position="363"/>
    </location>
</feature>
<evidence type="ECO:0000256" key="9">
    <source>
        <dbReference type="ARBA" id="ARBA00023136"/>
    </source>
</evidence>
<evidence type="ECO:0000256" key="3">
    <source>
        <dbReference type="ARBA" id="ARBA00022448"/>
    </source>
</evidence>
<protein>
    <submittedName>
        <fullName evidence="12">TonB family protein</fullName>
    </submittedName>
</protein>
<keyword evidence="10" id="KW-0732">Signal</keyword>
<accession>A0A4R2NKZ4</accession>
<keyword evidence="7" id="KW-0653">Protein transport</keyword>
<dbReference type="InterPro" id="IPR006260">
    <property type="entry name" value="TonB/TolA_C"/>
</dbReference>
<dbReference type="Pfam" id="PF03544">
    <property type="entry name" value="TonB_C"/>
    <property type="match status" value="2"/>
</dbReference>
<comment type="subcellular location">
    <subcellularLocation>
        <location evidence="1">Cell inner membrane</location>
        <topology evidence="1">Single-pass membrane protein</topology>
        <orientation evidence="1">Periplasmic side</orientation>
    </subcellularLocation>
</comment>
<name>A0A4R2NKZ4_9FLAO</name>
<dbReference type="InterPro" id="IPR051045">
    <property type="entry name" value="TonB-dependent_transducer"/>
</dbReference>
<dbReference type="GO" id="GO:0098797">
    <property type="term" value="C:plasma membrane protein complex"/>
    <property type="evidence" value="ECO:0007669"/>
    <property type="project" value="TreeGrafter"/>
</dbReference>